<keyword evidence="2" id="KW-0560">Oxidoreductase</keyword>
<evidence type="ECO:0000256" key="1">
    <source>
        <dbReference type="ARBA" id="ARBA00004196"/>
    </source>
</evidence>
<reference evidence="4 5" key="1">
    <citation type="journal article" date="2016" name="PLoS ONE">
        <title>Complete Genome Sequence and Comparative Genomics of a Novel Myxobacterium Myxococcus hansupus.</title>
        <authorList>
            <person name="Sharma G."/>
            <person name="Narwani T."/>
            <person name="Subramanian S."/>
        </authorList>
    </citation>
    <scope>NUCLEOTIDE SEQUENCE [LARGE SCALE GENOMIC DNA]</scope>
    <source>
        <strain evidence="5">mixupus</strain>
    </source>
</reference>
<dbReference type="STRING" id="1297742.A176_001497"/>
<dbReference type="GO" id="GO:0020037">
    <property type="term" value="F:heme binding"/>
    <property type="evidence" value="ECO:0007669"/>
    <property type="project" value="InterPro"/>
</dbReference>
<keyword evidence="5" id="KW-1185">Reference proteome</keyword>
<dbReference type="GO" id="GO:0004130">
    <property type="term" value="F:cytochrome-c peroxidase activity"/>
    <property type="evidence" value="ECO:0007669"/>
    <property type="project" value="TreeGrafter"/>
</dbReference>
<dbReference type="RefSeq" id="WP_002634705.1">
    <property type="nucleotide sequence ID" value="NZ_CP012109.1"/>
</dbReference>
<name>A0A0H4WTE2_9BACT</name>
<gene>
    <name evidence="4" type="ORF">A176_001497</name>
</gene>
<evidence type="ECO:0000313" key="4">
    <source>
        <dbReference type="EMBL" id="AKQ64585.1"/>
    </source>
</evidence>
<dbReference type="GO" id="GO:0030313">
    <property type="term" value="C:cell envelope"/>
    <property type="evidence" value="ECO:0007669"/>
    <property type="project" value="UniProtKB-SubCell"/>
</dbReference>
<dbReference type="PROSITE" id="PS51257">
    <property type="entry name" value="PROKAR_LIPOPROTEIN"/>
    <property type="match status" value="1"/>
</dbReference>
<dbReference type="PANTHER" id="PTHR30600">
    <property type="entry name" value="CYTOCHROME C PEROXIDASE-RELATED"/>
    <property type="match status" value="1"/>
</dbReference>
<feature type="domain" description="Di-haem cytochrome c peroxidase" evidence="3">
    <location>
        <begin position="47"/>
        <end position="201"/>
    </location>
</feature>
<dbReference type="InterPro" id="IPR004852">
    <property type="entry name" value="Di-haem_cyt_c_peroxidsae"/>
</dbReference>
<comment type="subcellular location">
    <subcellularLocation>
        <location evidence="1">Cell envelope</location>
    </subcellularLocation>
</comment>
<accession>A0A0H4WTE2</accession>
<proteinExistence type="predicted"/>
<organism evidence="4 5">
    <name type="scientific">Pseudomyxococcus hansupus</name>
    <dbReference type="NCBI Taxonomy" id="1297742"/>
    <lineage>
        <taxon>Bacteria</taxon>
        <taxon>Pseudomonadati</taxon>
        <taxon>Myxococcota</taxon>
        <taxon>Myxococcia</taxon>
        <taxon>Myxococcales</taxon>
        <taxon>Cystobacterineae</taxon>
        <taxon>Myxococcaceae</taxon>
        <taxon>Pseudomyxococcus</taxon>
    </lineage>
</organism>
<dbReference type="EMBL" id="CP012109">
    <property type="protein sequence ID" value="AKQ64585.1"/>
    <property type="molecule type" value="Genomic_DNA"/>
</dbReference>
<evidence type="ECO:0000256" key="2">
    <source>
        <dbReference type="ARBA" id="ARBA00023002"/>
    </source>
</evidence>
<dbReference type="eggNOG" id="COG1858">
    <property type="taxonomic scope" value="Bacteria"/>
</dbReference>
<sequence length="481" mass="51737">MLHMRIIAGLTGVIALGGLAGCLDGSPGGDDSSEETTESQAAHLRRVAEGKRLFSEALPHTNGRTCATCHVLDDALALSPANVAARLATQPDDPLFHRLDADAPDAEVLTFENLKRGLVRVTLPLPANMDVIDAEGNVVTPADRNISVWRAVPSIADTAISGPFQFDGRAATLEEQAQVAITSHSEGGTVEPSVLRRIADFQRSEFTSGRAFFVAGLLDLGVPLDRIPTPEDFMWLSPQEQRGRDVYKRACEGCHGGAATNKMVHPVLHQQLAATGPVLKPDGNLVFRRDPVAGPVPLQAPRANSQFVNVGFSLFTYLGQLGQFPAYNASALLPRYRFRFYTDATRQQAVTELPPVPVTASGDPMDPTPALDANGLPIVGPTFFPQWFSTDPGRALITGNPEDFEAFDMPALRGIAKTAPYFHDNAFETLEEVVDAYSQLVLPALPALGLPPVQPSETPGGDLESLSPAEKKNLLRFLQRL</sequence>
<dbReference type="Proteomes" id="UP000009026">
    <property type="component" value="Chromosome"/>
</dbReference>
<dbReference type="GO" id="GO:0009055">
    <property type="term" value="F:electron transfer activity"/>
    <property type="evidence" value="ECO:0007669"/>
    <property type="project" value="InterPro"/>
</dbReference>
<dbReference type="PATRIC" id="fig|1297742.4.peg.1515"/>
<dbReference type="SUPFAM" id="SSF46626">
    <property type="entry name" value="Cytochrome c"/>
    <property type="match status" value="2"/>
</dbReference>
<dbReference type="OrthoDB" id="9805202at2"/>
<dbReference type="KEGG" id="mym:A176_001497"/>
<dbReference type="Gene3D" id="1.10.760.10">
    <property type="entry name" value="Cytochrome c-like domain"/>
    <property type="match status" value="2"/>
</dbReference>
<dbReference type="Pfam" id="PF03150">
    <property type="entry name" value="CCP_MauG"/>
    <property type="match status" value="1"/>
</dbReference>
<dbReference type="InterPro" id="IPR051395">
    <property type="entry name" value="Cytochrome_c_Peroxidase/MauG"/>
</dbReference>
<dbReference type="AlphaFoldDB" id="A0A0H4WTE2"/>
<dbReference type="InterPro" id="IPR036909">
    <property type="entry name" value="Cyt_c-like_dom_sf"/>
</dbReference>
<evidence type="ECO:0000259" key="3">
    <source>
        <dbReference type="Pfam" id="PF03150"/>
    </source>
</evidence>
<evidence type="ECO:0000313" key="5">
    <source>
        <dbReference type="Proteomes" id="UP000009026"/>
    </source>
</evidence>
<protein>
    <recommendedName>
        <fullName evidence="3">Di-haem cytochrome c peroxidase domain-containing protein</fullName>
    </recommendedName>
</protein>